<dbReference type="PANTHER" id="PTHR43692:SF1">
    <property type="entry name" value="UDP-N-ACETYLMURAMOYLALANINE--D-GLUTAMATE LIGASE"/>
    <property type="match status" value="1"/>
</dbReference>
<dbReference type="EMBL" id="NTJZ01000011">
    <property type="protein sequence ID" value="PDH33089.1"/>
    <property type="molecule type" value="Genomic_DNA"/>
</dbReference>
<evidence type="ECO:0000313" key="12">
    <source>
        <dbReference type="Proteomes" id="UP000219329"/>
    </source>
</evidence>
<dbReference type="Pfam" id="PF08245">
    <property type="entry name" value="Mur_ligase_M"/>
    <property type="match status" value="1"/>
</dbReference>
<evidence type="ECO:0000256" key="7">
    <source>
        <dbReference type="HAMAP-Rule" id="MF_00639"/>
    </source>
</evidence>
<evidence type="ECO:0000256" key="2">
    <source>
        <dbReference type="ARBA" id="ARBA00004752"/>
    </source>
</evidence>
<comment type="catalytic activity">
    <reaction evidence="7 8">
        <text>UDP-N-acetyl-alpha-D-muramoyl-L-alanine + D-glutamate + ATP = UDP-N-acetyl-alpha-D-muramoyl-L-alanyl-D-glutamate + ADP + phosphate + H(+)</text>
        <dbReference type="Rhea" id="RHEA:16429"/>
        <dbReference type="ChEBI" id="CHEBI:15378"/>
        <dbReference type="ChEBI" id="CHEBI:29986"/>
        <dbReference type="ChEBI" id="CHEBI:30616"/>
        <dbReference type="ChEBI" id="CHEBI:43474"/>
        <dbReference type="ChEBI" id="CHEBI:83898"/>
        <dbReference type="ChEBI" id="CHEBI:83900"/>
        <dbReference type="ChEBI" id="CHEBI:456216"/>
        <dbReference type="EC" id="6.3.2.9"/>
    </reaction>
</comment>
<comment type="caution">
    <text evidence="11">The sequence shown here is derived from an EMBL/GenBank/DDBJ whole genome shotgun (WGS) entry which is preliminary data.</text>
</comment>
<evidence type="ECO:0000256" key="4">
    <source>
        <dbReference type="ARBA" id="ARBA00022598"/>
    </source>
</evidence>
<dbReference type="AlphaFoldDB" id="A0A2A5W9B6"/>
<reference evidence="11 12" key="1">
    <citation type="submission" date="2017-08" db="EMBL/GenBank/DDBJ databases">
        <title>Fine stratification of microbial communities through a metagenomic profile of the photic zone.</title>
        <authorList>
            <person name="Haro-Moreno J.M."/>
            <person name="Lopez-Perez M."/>
            <person name="De La Torre J."/>
            <person name="Picazo A."/>
            <person name="Camacho A."/>
            <person name="Rodriguez-Valera F."/>
        </authorList>
    </citation>
    <scope>NUCLEOTIDE SEQUENCE [LARGE SCALE GENOMIC DNA]</scope>
    <source>
        <strain evidence="11">MED-G28</strain>
    </source>
</reference>
<dbReference type="Gene3D" id="3.90.190.20">
    <property type="entry name" value="Mur ligase, C-terminal domain"/>
    <property type="match status" value="1"/>
</dbReference>
<accession>A0A2A5W9B6</accession>
<organism evidence="11 12">
    <name type="scientific">OM182 bacterium MED-G28</name>
    <dbReference type="NCBI Taxonomy" id="1986256"/>
    <lineage>
        <taxon>Bacteria</taxon>
        <taxon>Pseudomonadati</taxon>
        <taxon>Pseudomonadota</taxon>
        <taxon>Gammaproteobacteria</taxon>
        <taxon>OMG group</taxon>
        <taxon>OM182 clade</taxon>
    </lineage>
</organism>
<comment type="function">
    <text evidence="7 8">Cell wall formation. Catalyzes the addition of glutamate to the nucleotide precursor UDP-N-acetylmuramoyl-L-alanine (UMA).</text>
</comment>
<comment type="subcellular location">
    <subcellularLocation>
        <location evidence="1 7 8">Cytoplasm</location>
    </subcellularLocation>
</comment>
<protein>
    <recommendedName>
        <fullName evidence="7 8">UDP-N-acetylmuramoylalanine--D-glutamate ligase</fullName>
        <ecNumber evidence="7 8">6.3.2.9</ecNumber>
    </recommendedName>
    <alternativeName>
        <fullName evidence="7">D-glutamic acid-adding enzyme</fullName>
    </alternativeName>
    <alternativeName>
        <fullName evidence="7">UDP-N-acetylmuramoyl-L-alanyl-D-glutamate synthetase</fullName>
    </alternativeName>
</protein>
<dbReference type="InterPro" id="IPR036565">
    <property type="entry name" value="Mur-like_cat_sf"/>
</dbReference>
<dbReference type="InterPro" id="IPR013221">
    <property type="entry name" value="Mur_ligase_cen"/>
</dbReference>
<evidence type="ECO:0000256" key="1">
    <source>
        <dbReference type="ARBA" id="ARBA00004496"/>
    </source>
</evidence>
<evidence type="ECO:0000313" key="11">
    <source>
        <dbReference type="EMBL" id="PDH33089.1"/>
    </source>
</evidence>
<dbReference type="PANTHER" id="PTHR43692">
    <property type="entry name" value="UDP-N-ACETYLMURAMOYLALANINE--D-GLUTAMATE LIGASE"/>
    <property type="match status" value="1"/>
</dbReference>
<proteinExistence type="inferred from homology"/>
<dbReference type="GO" id="GO:0009252">
    <property type="term" value="P:peptidoglycan biosynthetic process"/>
    <property type="evidence" value="ECO:0007669"/>
    <property type="project" value="UniProtKB-UniRule"/>
</dbReference>
<dbReference type="InterPro" id="IPR036615">
    <property type="entry name" value="Mur_ligase_C_dom_sf"/>
</dbReference>
<keyword evidence="7 8" id="KW-0132">Cell division</keyword>
<keyword evidence="5 7" id="KW-0547">Nucleotide-binding</keyword>
<evidence type="ECO:0000256" key="3">
    <source>
        <dbReference type="ARBA" id="ARBA00022490"/>
    </source>
</evidence>
<dbReference type="GO" id="GO:0005737">
    <property type="term" value="C:cytoplasm"/>
    <property type="evidence" value="ECO:0007669"/>
    <property type="project" value="UniProtKB-SubCell"/>
</dbReference>
<keyword evidence="7 8" id="KW-0961">Cell wall biogenesis/degradation</keyword>
<dbReference type="UniPathway" id="UPA00219"/>
<dbReference type="InterPro" id="IPR005762">
    <property type="entry name" value="MurD"/>
</dbReference>
<dbReference type="HAMAP" id="MF_00639">
    <property type="entry name" value="MurD"/>
    <property type="match status" value="1"/>
</dbReference>
<keyword evidence="4 7" id="KW-0436">Ligase</keyword>
<comment type="similarity">
    <text evidence="7">Belongs to the MurCDEF family.</text>
</comment>
<dbReference type="NCBIfam" id="TIGR01087">
    <property type="entry name" value="murD"/>
    <property type="match status" value="1"/>
</dbReference>
<sequence length="448" mass="48475">MIVNEKVIVGLGETGLSVAKFLASRNQKFKVIDSRLNPPALSELKRILPEVETEVGELKLKTLLGASELVISPGLSLKTPVIAEAAEQGVAITGDIDIFSKSVRKPIIAVTGSNGKSTVVAILARILEKAGKKYGLGGNLDGTNFKPALDLLSEAPKDFYILELSSFQLETTERLNAEVAVILNLSADHMDRYETLDEYHKAKLRIFNGCNQVVINRDDVHSYPVTELSAPIWDFGFSRPGVNGLGLLEEDGYQYLAFQFEKIVSVNELKIFGQHNISNVLAAVGLALAIGIELDAIRSAIKGFNGLPHRCQWVANVSGVEFYNDSKGTNVGATMAAVEGLGQRISGHILLVAGGIGKGADFHSLVPVINRWGKEVILIGQDAIEIASNFDQDIQVYFANDMQDAVSTAFKHASSGDAVLLSPACASFDMFENFQERGNAFIRSVRQL</sequence>
<dbReference type="SUPFAM" id="SSF53244">
    <property type="entry name" value="MurD-like peptide ligases, peptide-binding domain"/>
    <property type="match status" value="1"/>
</dbReference>
<keyword evidence="7 8" id="KW-0131">Cell cycle</keyword>
<dbReference type="SUPFAM" id="SSF53623">
    <property type="entry name" value="MurD-like peptide ligases, catalytic domain"/>
    <property type="match status" value="1"/>
</dbReference>
<keyword evidence="7 8" id="KW-0573">Peptidoglycan synthesis</keyword>
<keyword evidence="3 7" id="KW-0963">Cytoplasm</keyword>
<gene>
    <name evidence="7" type="primary">murD</name>
    <name evidence="11" type="ORF">CNF02_10195</name>
</gene>
<comment type="pathway">
    <text evidence="2 7 8">Cell wall biogenesis; peptidoglycan biosynthesis.</text>
</comment>
<name>A0A2A5W9B6_9GAMM</name>
<evidence type="ECO:0000259" key="9">
    <source>
        <dbReference type="Pfam" id="PF02875"/>
    </source>
</evidence>
<evidence type="ECO:0000256" key="6">
    <source>
        <dbReference type="ARBA" id="ARBA00022840"/>
    </source>
</evidence>
<dbReference type="SUPFAM" id="SSF51984">
    <property type="entry name" value="MurCD N-terminal domain"/>
    <property type="match status" value="1"/>
</dbReference>
<dbReference type="Gene3D" id="3.40.50.720">
    <property type="entry name" value="NAD(P)-binding Rossmann-like Domain"/>
    <property type="match status" value="1"/>
</dbReference>
<evidence type="ECO:0000256" key="5">
    <source>
        <dbReference type="ARBA" id="ARBA00022741"/>
    </source>
</evidence>
<feature type="domain" description="Mur ligase C-terminal" evidence="9">
    <location>
        <begin position="309"/>
        <end position="425"/>
    </location>
</feature>
<dbReference type="InterPro" id="IPR004101">
    <property type="entry name" value="Mur_ligase_C"/>
</dbReference>
<dbReference type="GO" id="GO:0051301">
    <property type="term" value="P:cell division"/>
    <property type="evidence" value="ECO:0007669"/>
    <property type="project" value="UniProtKB-KW"/>
</dbReference>
<dbReference type="Proteomes" id="UP000219329">
    <property type="component" value="Unassembled WGS sequence"/>
</dbReference>
<feature type="domain" description="Mur ligase central" evidence="10">
    <location>
        <begin position="110"/>
        <end position="287"/>
    </location>
</feature>
<dbReference type="Pfam" id="PF02875">
    <property type="entry name" value="Mur_ligase_C"/>
    <property type="match status" value="1"/>
</dbReference>
<dbReference type="GO" id="GO:0008764">
    <property type="term" value="F:UDP-N-acetylmuramoylalanine-D-glutamate ligase activity"/>
    <property type="evidence" value="ECO:0007669"/>
    <property type="project" value="UniProtKB-UniRule"/>
</dbReference>
<feature type="binding site" evidence="7">
    <location>
        <begin position="112"/>
        <end position="118"/>
    </location>
    <ligand>
        <name>ATP</name>
        <dbReference type="ChEBI" id="CHEBI:30616"/>
    </ligand>
</feature>
<dbReference type="GO" id="GO:0005524">
    <property type="term" value="F:ATP binding"/>
    <property type="evidence" value="ECO:0007669"/>
    <property type="project" value="UniProtKB-UniRule"/>
</dbReference>
<keyword evidence="6 7" id="KW-0067">ATP-binding</keyword>
<dbReference type="GO" id="GO:0008360">
    <property type="term" value="P:regulation of cell shape"/>
    <property type="evidence" value="ECO:0007669"/>
    <property type="project" value="UniProtKB-KW"/>
</dbReference>
<evidence type="ECO:0000256" key="8">
    <source>
        <dbReference type="RuleBase" id="RU003664"/>
    </source>
</evidence>
<dbReference type="Gene3D" id="3.40.1190.10">
    <property type="entry name" value="Mur-like, catalytic domain"/>
    <property type="match status" value="1"/>
</dbReference>
<dbReference type="GO" id="GO:0071555">
    <property type="term" value="P:cell wall organization"/>
    <property type="evidence" value="ECO:0007669"/>
    <property type="project" value="UniProtKB-KW"/>
</dbReference>
<keyword evidence="7 8" id="KW-0133">Cell shape</keyword>
<dbReference type="Pfam" id="PF21799">
    <property type="entry name" value="MurD-like_N"/>
    <property type="match status" value="1"/>
</dbReference>
<evidence type="ECO:0000259" key="10">
    <source>
        <dbReference type="Pfam" id="PF08245"/>
    </source>
</evidence>
<dbReference type="EC" id="6.3.2.9" evidence="7 8"/>